<sequence>MLIQGDLCPHCGLIIMLPTDLEPKCLGCGELINRDE</sequence>
<protein>
    <submittedName>
        <fullName evidence="1">Uncharacterized protein</fullName>
    </submittedName>
</protein>
<dbReference type="EMBL" id="LR721751">
    <property type="protein sequence ID" value="VVV06333.1"/>
    <property type="molecule type" value="Genomic_DNA"/>
</dbReference>
<accession>A0A5Q4Z060</accession>
<organism evidence="1">
    <name type="scientific">Aliivibrio wodanis</name>
    <dbReference type="NCBI Taxonomy" id="80852"/>
    <lineage>
        <taxon>Bacteria</taxon>
        <taxon>Pseudomonadati</taxon>
        <taxon>Pseudomonadota</taxon>
        <taxon>Gammaproteobacteria</taxon>
        <taxon>Vibrionales</taxon>
        <taxon>Vibrionaceae</taxon>
        <taxon>Aliivibrio</taxon>
    </lineage>
</organism>
<reference evidence="1" key="1">
    <citation type="submission" date="2019-09" db="EMBL/GenBank/DDBJ databases">
        <authorList>
            <person name="Hjerde E."/>
        </authorList>
    </citation>
    <scope>NUCLEOTIDE SEQUENCE</scope>
    <source>
        <strain evidence="1">06/09/160</strain>
    </source>
</reference>
<name>A0A5Q4Z060_9GAMM</name>
<gene>
    <name evidence="1" type="ORF">AW0309160_03823</name>
</gene>
<proteinExistence type="predicted"/>
<dbReference type="AlphaFoldDB" id="A0A5Q4Z060"/>
<evidence type="ECO:0000313" key="1">
    <source>
        <dbReference type="EMBL" id="VVV06333.1"/>
    </source>
</evidence>